<protein>
    <submittedName>
        <fullName evidence="1">Uncharacterized protein</fullName>
    </submittedName>
</protein>
<evidence type="ECO:0000313" key="1">
    <source>
        <dbReference type="EMBL" id="CAI4016104.1"/>
    </source>
</evidence>
<dbReference type="AlphaFoldDB" id="A0A9P1DTK3"/>
<dbReference type="Proteomes" id="UP001152797">
    <property type="component" value="Unassembled WGS sequence"/>
</dbReference>
<dbReference type="EMBL" id="CAMXCT030006567">
    <property type="protein sequence ID" value="CAL4803416.1"/>
    <property type="molecule type" value="Genomic_DNA"/>
</dbReference>
<dbReference type="EMBL" id="CAMXCT020006567">
    <property type="protein sequence ID" value="CAL1169479.1"/>
    <property type="molecule type" value="Genomic_DNA"/>
</dbReference>
<dbReference type="EMBL" id="CAMXCT010006567">
    <property type="protein sequence ID" value="CAI4016104.1"/>
    <property type="molecule type" value="Genomic_DNA"/>
</dbReference>
<keyword evidence="3" id="KW-1185">Reference proteome</keyword>
<accession>A0A9P1DTK3</accession>
<organism evidence="1">
    <name type="scientific">Cladocopium goreaui</name>
    <dbReference type="NCBI Taxonomy" id="2562237"/>
    <lineage>
        <taxon>Eukaryota</taxon>
        <taxon>Sar</taxon>
        <taxon>Alveolata</taxon>
        <taxon>Dinophyceae</taxon>
        <taxon>Suessiales</taxon>
        <taxon>Symbiodiniaceae</taxon>
        <taxon>Cladocopium</taxon>
    </lineage>
</organism>
<sequence>MMSLDLNQSRGQPPPGPVRFYLAELFSLCIKLLVAPQPSTDVPSLQLVAAQRILLAHALSGAPVRFGKRLEAARPSEEGDDLVWNILTRRRSTLGMPAASTTFPQRVGLTEGCEEMSWRALAARLTKKTDVPETITRAYRRMLSEPDGNAAGERDDDHLAVRFGLCIRDCLRGSSDWADLESFDSSDKGKALANYKAPCLSKRQKRRRFEDLYWCNVHINAILGAERCRRRKDYNLDKVLDEYMAIAAHEISSRPARCPSAGMSVLNEIQ</sequence>
<proteinExistence type="predicted"/>
<evidence type="ECO:0000313" key="2">
    <source>
        <dbReference type="EMBL" id="CAL4803416.1"/>
    </source>
</evidence>
<comment type="caution">
    <text evidence="1">The sequence shown here is derived from an EMBL/GenBank/DDBJ whole genome shotgun (WGS) entry which is preliminary data.</text>
</comment>
<gene>
    <name evidence="1" type="ORF">C1SCF055_LOCUS40870</name>
</gene>
<reference evidence="2 3" key="2">
    <citation type="submission" date="2024-05" db="EMBL/GenBank/DDBJ databases">
        <authorList>
            <person name="Chen Y."/>
            <person name="Shah S."/>
            <person name="Dougan E. K."/>
            <person name="Thang M."/>
            <person name="Chan C."/>
        </authorList>
    </citation>
    <scope>NUCLEOTIDE SEQUENCE [LARGE SCALE GENOMIC DNA]</scope>
</reference>
<name>A0A9P1DTK3_9DINO</name>
<reference evidence="1" key="1">
    <citation type="submission" date="2022-10" db="EMBL/GenBank/DDBJ databases">
        <authorList>
            <person name="Chen Y."/>
            <person name="Dougan E. K."/>
            <person name="Chan C."/>
            <person name="Rhodes N."/>
            <person name="Thang M."/>
        </authorList>
    </citation>
    <scope>NUCLEOTIDE SEQUENCE</scope>
</reference>
<evidence type="ECO:0000313" key="3">
    <source>
        <dbReference type="Proteomes" id="UP001152797"/>
    </source>
</evidence>